<organism evidence="2 3">
    <name type="scientific">Roseateles oligotrophus</name>
    <dbReference type="NCBI Taxonomy" id="1769250"/>
    <lineage>
        <taxon>Bacteria</taxon>
        <taxon>Pseudomonadati</taxon>
        <taxon>Pseudomonadota</taxon>
        <taxon>Betaproteobacteria</taxon>
        <taxon>Burkholderiales</taxon>
        <taxon>Sphaerotilaceae</taxon>
        <taxon>Roseateles</taxon>
    </lineage>
</organism>
<dbReference type="EMBL" id="JAJIRN010000002">
    <property type="protein sequence ID" value="MCV2367559.1"/>
    <property type="molecule type" value="Genomic_DNA"/>
</dbReference>
<keyword evidence="1" id="KW-0732">Signal</keyword>
<protein>
    <recommendedName>
        <fullName evidence="4">DUF4340 domain-containing protein</fullName>
    </recommendedName>
</protein>
<feature type="chain" id="PRO_5047372164" description="DUF4340 domain-containing protein" evidence="1">
    <location>
        <begin position="27"/>
        <end position="188"/>
    </location>
</feature>
<evidence type="ECO:0000313" key="3">
    <source>
        <dbReference type="Proteomes" id="UP001209701"/>
    </source>
</evidence>
<gene>
    <name evidence="2" type="ORF">LNV07_05575</name>
</gene>
<proteinExistence type="predicted"/>
<name>A0ABT2YB78_9BURK</name>
<reference evidence="2 3" key="1">
    <citation type="submission" date="2021-11" db="EMBL/GenBank/DDBJ databases">
        <authorList>
            <person name="Liang Q."/>
            <person name="Mou H."/>
            <person name="Liu Z."/>
        </authorList>
    </citation>
    <scope>NUCLEOTIDE SEQUENCE [LARGE SCALE GENOMIC DNA]</scope>
    <source>
        <strain evidence="2 3">CHU3</strain>
    </source>
</reference>
<accession>A0ABT2YB78</accession>
<feature type="signal peptide" evidence="1">
    <location>
        <begin position="1"/>
        <end position="26"/>
    </location>
</feature>
<evidence type="ECO:0000256" key="1">
    <source>
        <dbReference type="SAM" id="SignalP"/>
    </source>
</evidence>
<evidence type="ECO:0008006" key="4">
    <source>
        <dbReference type="Google" id="ProtNLM"/>
    </source>
</evidence>
<dbReference type="Proteomes" id="UP001209701">
    <property type="component" value="Unassembled WGS sequence"/>
</dbReference>
<evidence type="ECO:0000313" key="2">
    <source>
        <dbReference type="EMBL" id="MCV2367559.1"/>
    </source>
</evidence>
<sequence>MRRSHVLKTSLLMLTLTLGAISIARADFELTDKKGRRVLLKDNGTWRFIEPKDGAASAPEAKVELNTDNLIELQLLRRFDAPGGCRFDLSLANNLPHEVKNLVPDFIALRSNGAVYGSTLSSFAAVKPGESRNRSIQFAGIACTEIAKLQVTGADRCEMGELNKFTESKGKCLSTIRVLPSDLLKFEK</sequence>
<comment type="caution">
    <text evidence="2">The sequence shown here is derived from an EMBL/GenBank/DDBJ whole genome shotgun (WGS) entry which is preliminary data.</text>
</comment>
<keyword evidence="3" id="KW-1185">Reference proteome</keyword>
<dbReference type="RefSeq" id="WP_263570174.1">
    <property type="nucleotide sequence ID" value="NZ_JAJIRN010000002.1"/>
</dbReference>